<dbReference type="AlphaFoldDB" id="A0A6N7KTL2"/>
<comment type="caution">
    <text evidence="4">The sequence shown here is derived from an EMBL/GenBank/DDBJ whole genome shotgun (WGS) entry which is preliminary data.</text>
</comment>
<reference evidence="4 5" key="1">
    <citation type="submission" date="2019-09" db="EMBL/GenBank/DDBJ databases">
        <title>Genome Sequences of Streptomyces kaniharaensis ATCC 21070.</title>
        <authorList>
            <person name="Zhu W."/>
            <person name="De Crecy-Lagard V."/>
            <person name="Richards N.G."/>
        </authorList>
    </citation>
    <scope>NUCLEOTIDE SEQUENCE [LARGE SCALE GENOMIC DNA]</scope>
    <source>
        <strain evidence="4 5">SF-557</strain>
    </source>
</reference>
<feature type="domain" description="Phosphatidic acid phosphatase type 2/haloperoxidase" evidence="3">
    <location>
        <begin position="211"/>
        <end position="324"/>
    </location>
</feature>
<feature type="compositionally biased region" description="Basic and acidic residues" evidence="1">
    <location>
        <begin position="362"/>
        <end position="379"/>
    </location>
</feature>
<dbReference type="OrthoDB" id="5289372at2"/>
<dbReference type="InterPro" id="IPR000326">
    <property type="entry name" value="PAP2/HPO"/>
</dbReference>
<dbReference type="InterPro" id="IPR036938">
    <property type="entry name" value="PAP2/HPO_sf"/>
</dbReference>
<dbReference type="SMART" id="SM00014">
    <property type="entry name" value="acidPPc"/>
    <property type="match status" value="1"/>
</dbReference>
<dbReference type="SUPFAM" id="SSF48317">
    <property type="entry name" value="Acid phosphatase/Vanadium-dependent haloperoxidase"/>
    <property type="match status" value="1"/>
</dbReference>
<keyword evidence="5" id="KW-1185">Reference proteome</keyword>
<feature type="region of interest" description="Disordered" evidence="1">
    <location>
        <begin position="1"/>
        <end position="103"/>
    </location>
</feature>
<protein>
    <submittedName>
        <fullName evidence="4">Phosphatase PAP2 family protein</fullName>
    </submittedName>
</protein>
<sequence length="379" mass="41078">MQYPAGFHPRSGHRVTGRAPGGAHRATVSERPGSGARNRAHQTGLRTNPTRIPHTRAPHWLNPRTAAHVPMRPDPSPRPRPGARESSPQKMPNRYHSGARSARHAGKVSVMHLTNSASSITVRHRRLLRDAALAVSCAALFGLLATLVARHWQPLDRFDRDWIGELHTYAREHRIWTASVQTLSDIGGTVTMRVLLGIAAAWLWLIGARTLAAWVAAQTLLGWGGQWALKFAVGRQRPTFGDPVSHAAGPAFPSGHAMASAITCAVLVGLVWPRAGRRGRIAAGAVAVGTVLTIGWTRVALGVHWPSDVLAGWLAAGVVLGTVTAVIELWCPGALARDVRRVNWRTRPRVQRVVVPSFRPSRGGDPRDESADHPDEAVR</sequence>
<feature type="region of interest" description="Disordered" evidence="1">
    <location>
        <begin position="357"/>
        <end position="379"/>
    </location>
</feature>
<evidence type="ECO:0000256" key="2">
    <source>
        <dbReference type="SAM" id="Phobius"/>
    </source>
</evidence>
<feature type="transmembrane region" description="Helical" evidence="2">
    <location>
        <begin position="131"/>
        <end position="152"/>
    </location>
</feature>
<evidence type="ECO:0000256" key="1">
    <source>
        <dbReference type="SAM" id="MobiDB-lite"/>
    </source>
</evidence>
<keyword evidence="2" id="KW-1133">Transmembrane helix</keyword>
<dbReference type="PANTHER" id="PTHR14969:SF13">
    <property type="entry name" value="AT30094P"/>
    <property type="match status" value="1"/>
</dbReference>
<dbReference type="Pfam" id="PF01569">
    <property type="entry name" value="PAP2"/>
    <property type="match status" value="1"/>
</dbReference>
<dbReference type="Proteomes" id="UP000450000">
    <property type="component" value="Unassembled WGS sequence"/>
</dbReference>
<proteinExistence type="predicted"/>
<evidence type="ECO:0000259" key="3">
    <source>
        <dbReference type="SMART" id="SM00014"/>
    </source>
</evidence>
<feature type="transmembrane region" description="Helical" evidence="2">
    <location>
        <begin position="186"/>
        <end position="205"/>
    </location>
</feature>
<feature type="transmembrane region" description="Helical" evidence="2">
    <location>
        <begin position="311"/>
        <end position="331"/>
    </location>
</feature>
<evidence type="ECO:0000313" key="5">
    <source>
        <dbReference type="Proteomes" id="UP000450000"/>
    </source>
</evidence>
<dbReference type="EMBL" id="WBOF01000001">
    <property type="protein sequence ID" value="MQS13688.1"/>
    <property type="molecule type" value="Genomic_DNA"/>
</dbReference>
<keyword evidence="2" id="KW-0812">Transmembrane</keyword>
<evidence type="ECO:0000313" key="4">
    <source>
        <dbReference type="EMBL" id="MQS13688.1"/>
    </source>
</evidence>
<gene>
    <name evidence="4" type="ORF">F7Q99_15770</name>
</gene>
<dbReference type="CDD" id="cd03392">
    <property type="entry name" value="PAP2_like_2"/>
    <property type="match status" value="1"/>
</dbReference>
<dbReference type="PANTHER" id="PTHR14969">
    <property type="entry name" value="SPHINGOSINE-1-PHOSPHATE PHOSPHOHYDROLASE"/>
    <property type="match status" value="1"/>
</dbReference>
<feature type="transmembrane region" description="Helical" evidence="2">
    <location>
        <begin position="253"/>
        <end position="272"/>
    </location>
</feature>
<accession>A0A6N7KTL2</accession>
<keyword evidence="2" id="KW-0472">Membrane</keyword>
<organism evidence="4 5">
    <name type="scientific">Streptomyces kaniharaensis</name>
    <dbReference type="NCBI Taxonomy" id="212423"/>
    <lineage>
        <taxon>Bacteria</taxon>
        <taxon>Bacillati</taxon>
        <taxon>Actinomycetota</taxon>
        <taxon>Actinomycetes</taxon>
        <taxon>Kitasatosporales</taxon>
        <taxon>Streptomycetaceae</taxon>
        <taxon>Streptomyces</taxon>
    </lineage>
</organism>
<name>A0A6N7KTL2_9ACTN</name>
<feature type="transmembrane region" description="Helical" evidence="2">
    <location>
        <begin position="284"/>
        <end position="305"/>
    </location>
</feature>
<dbReference type="Gene3D" id="1.20.144.10">
    <property type="entry name" value="Phosphatidic acid phosphatase type 2/haloperoxidase"/>
    <property type="match status" value="1"/>
</dbReference>